<dbReference type="Proteomes" id="UP000249419">
    <property type="component" value="Unassembled WGS sequence"/>
</dbReference>
<gene>
    <name evidence="3" type="ORF">GA0070561_4630</name>
    <name evidence="1" type="ORF">GAR05_03935</name>
    <name evidence="2" type="ORF">PSN13_03995</name>
</gene>
<dbReference type="Proteomes" id="UP000249334">
    <property type="component" value="Unassembled WGS sequence"/>
</dbReference>
<keyword evidence="5" id="KW-1185">Reference proteome</keyword>
<proteinExistence type="predicted"/>
<reference evidence="3 4" key="1">
    <citation type="submission" date="2016-06" db="EMBL/GenBank/DDBJ databases">
        <authorList>
            <person name="Kjaerup R.B."/>
            <person name="Dalgaard T.S."/>
            <person name="Juul-Madsen H.R."/>
        </authorList>
    </citation>
    <scope>NUCLEOTIDE SEQUENCE [LARGE SCALE GENOMIC DNA]</scope>
    <source>
        <strain evidence="3 4">DSM 44871</strain>
    </source>
</reference>
<dbReference type="Proteomes" id="UP000198864">
    <property type="component" value="Unassembled WGS sequence"/>
</dbReference>
<evidence type="ECO:0000313" key="5">
    <source>
        <dbReference type="Proteomes" id="UP000249334"/>
    </source>
</evidence>
<reference evidence="1 5" key="3">
    <citation type="submission" date="2018-03" db="EMBL/GenBank/DDBJ databases">
        <title>Genomic framework for the identification of Micromonospora saelicesensis and Micromonospora noduli.</title>
        <authorList>
            <person name="Riesco R."/>
            <person name="Trujillo M.E."/>
        </authorList>
    </citation>
    <scope>NUCLEOTIDE SEQUENCE [LARGE SCALE GENOMIC DNA]</scope>
    <source>
        <strain evidence="1 5">GAR05</strain>
    </source>
</reference>
<evidence type="ECO:0000313" key="4">
    <source>
        <dbReference type="Proteomes" id="UP000198864"/>
    </source>
</evidence>
<evidence type="ECO:0000313" key="3">
    <source>
        <dbReference type="EMBL" id="SCF25137.1"/>
    </source>
</evidence>
<dbReference type="AlphaFoldDB" id="A0A1C4YWY0"/>
<evidence type="ECO:0000313" key="1">
    <source>
        <dbReference type="EMBL" id="RAN96701.1"/>
    </source>
</evidence>
<evidence type="ECO:0000313" key="6">
    <source>
        <dbReference type="Proteomes" id="UP000249419"/>
    </source>
</evidence>
<sequence length="114" mass="12624">MHDLADKNKYVGFLFMRISPEYFALGREGIHEISAEHARDLGRFAKQLTHVVCTGVNGKYDQVTMVEADTLEEINAAATAFRMGNKARYIEIVDIVVGMKAPPRGLANRSSQPG</sequence>
<name>A0A1C4YWY0_9ACTN</name>
<protein>
    <recommendedName>
        <fullName evidence="7">YCII-related domain-containing protein</fullName>
    </recommendedName>
</protein>
<reference evidence="2 6" key="2">
    <citation type="submission" date="2018-03" db="EMBL/GenBank/DDBJ databases">
        <title>Defining the species Micromonospora saelicesensis and Micromonospora noduli under the framework of genomics.</title>
        <authorList>
            <person name="Riesco R."/>
            <person name="Trujillo M.E."/>
        </authorList>
    </citation>
    <scope>NUCLEOTIDE SEQUENCE [LARGE SCALE GENOMIC DNA]</scope>
    <source>
        <strain evidence="2 6">PSN13</strain>
    </source>
</reference>
<evidence type="ECO:0008006" key="7">
    <source>
        <dbReference type="Google" id="ProtNLM"/>
    </source>
</evidence>
<accession>A0A1C4YWY0</accession>
<dbReference type="EMBL" id="FMCR01000005">
    <property type="protein sequence ID" value="SCF25137.1"/>
    <property type="molecule type" value="Genomic_DNA"/>
</dbReference>
<evidence type="ECO:0000313" key="2">
    <source>
        <dbReference type="EMBL" id="RAO32030.1"/>
    </source>
</evidence>
<dbReference type="RefSeq" id="WP_091403656.1">
    <property type="nucleotide sequence ID" value="NZ_CP192017.1"/>
</dbReference>
<dbReference type="STRING" id="285676.GA0070561_4630"/>
<dbReference type="EMBL" id="PYAG01000019">
    <property type="protein sequence ID" value="RAO32030.1"/>
    <property type="molecule type" value="Genomic_DNA"/>
</dbReference>
<organism evidence="3 4">
    <name type="scientific">Micromonospora saelicesensis</name>
    <dbReference type="NCBI Taxonomy" id="285676"/>
    <lineage>
        <taxon>Bacteria</taxon>
        <taxon>Bacillati</taxon>
        <taxon>Actinomycetota</taxon>
        <taxon>Actinomycetes</taxon>
        <taxon>Micromonosporales</taxon>
        <taxon>Micromonosporaceae</taxon>
        <taxon>Micromonospora</taxon>
    </lineage>
</organism>
<dbReference type="EMBL" id="PXXW01000030">
    <property type="protein sequence ID" value="RAN96701.1"/>
    <property type="molecule type" value="Genomic_DNA"/>
</dbReference>